<dbReference type="Gene3D" id="3.40.190.10">
    <property type="entry name" value="Periplasmic binding protein-like II"/>
    <property type="match status" value="2"/>
</dbReference>
<name>A0A238WC95_9RHOB</name>
<dbReference type="InterPro" id="IPR050490">
    <property type="entry name" value="Bact_solute-bd_prot1"/>
</dbReference>
<dbReference type="SUPFAM" id="SSF53850">
    <property type="entry name" value="Periplasmic binding protein-like II"/>
    <property type="match status" value="1"/>
</dbReference>
<accession>A0A238WC95</accession>
<gene>
    <name evidence="2" type="ORF">SAMN06265370_10596</name>
</gene>
<evidence type="ECO:0000313" key="3">
    <source>
        <dbReference type="Proteomes" id="UP000198417"/>
    </source>
</evidence>
<keyword evidence="1" id="KW-0732">Signal</keyword>
<evidence type="ECO:0000256" key="1">
    <source>
        <dbReference type="SAM" id="SignalP"/>
    </source>
</evidence>
<dbReference type="AlphaFoldDB" id="A0A238WC95"/>
<dbReference type="Proteomes" id="UP000198417">
    <property type="component" value="Unassembled WGS sequence"/>
</dbReference>
<feature type="chain" id="PRO_5012421281" evidence="1">
    <location>
        <begin position="33"/>
        <end position="525"/>
    </location>
</feature>
<organism evidence="2 3">
    <name type="scientific">Puniceibacterium sediminis</name>
    <dbReference type="NCBI Taxonomy" id="1608407"/>
    <lineage>
        <taxon>Bacteria</taxon>
        <taxon>Pseudomonadati</taxon>
        <taxon>Pseudomonadota</taxon>
        <taxon>Alphaproteobacteria</taxon>
        <taxon>Rhodobacterales</taxon>
        <taxon>Paracoccaceae</taxon>
        <taxon>Puniceibacterium</taxon>
    </lineage>
</organism>
<proteinExistence type="predicted"/>
<evidence type="ECO:0000313" key="2">
    <source>
        <dbReference type="EMBL" id="SNR44195.1"/>
    </source>
</evidence>
<keyword evidence="3" id="KW-1185">Reference proteome</keyword>
<sequence>MTILRNREETMRTFTLASAFLATSALTAPAFADSHLQVVDKPMELTIHMHWPRAQGYDESYTVEKKACELTNICLKDATAGRNSTDSNEAMNLLIAQGNMPDIVGGHLIQQPVNQYGPEGAFLPLNDLVKEHAPHIQAFWDSHPGLMEAISSYDGNYYYIPYLPDGKYGRAWYVRQDWLDKLGLEQPQNVEELHAVLTAFRNDDPNGNGLKDEIPYFSRQWEEVNRLLTLWDARSSGSDTYHDFYVNDEGKVVHPYAQPAYRGALANVAQWYKEGLIDPEIFTRGSSSRDYLLSENLGGVTHDWFASTSGYNDALKDKIEGFNLIPFLPPESAGGVRMEEHRRIPIKPDGWAISYMNEHPVETIKYFDFWFTDEGRLLSNFGVEGETWDMVDGQPIYKPEVLNSDSPVNSQMYLVGAQIQRGFWQDYRYEDQWTSEAAREGIALYDANDLLIDQFLGVAFDQDEQKVYDKFWPSLRTYMLERQQAWILGSGDVKADWDSYIQTLDKMGYQQVIEVMNAAYQRQYN</sequence>
<dbReference type="EMBL" id="FZNN01000005">
    <property type="protein sequence ID" value="SNR44195.1"/>
    <property type="molecule type" value="Genomic_DNA"/>
</dbReference>
<reference evidence="2 3" key="1">
    <citation type="submission" date="2017-06" db="EMBL/GenBank/DDBJ databases">
        <authorList>
            <person name="Kim H.J."/>
            <person name="Triplett B.A."/>
        </authorList>
    </citation>
    <scope>NUCLEOTIDE SEQUENCE [LARGE SCALE GENOMIC DNA]</scope>
    <source>
        <strain evidence="2 3">DSM 29052</strain>
    </source>
</reference>
<feature type="signal peptide" evidence="1">
    <location>
        <begin position="1"/>
        <end position="32"/>
    </location>
</feature>
<dbReference type="PANTHER" id="PTHR43649:SF17">
    <property type="entry name" value="ABC TRANSPORTER SOLUTE BINDING PROTEIN-SUGAR TRANSPORT"/>
    <property type="match status" value="1"/>
</dbReference>
<protein>
    <submittedName>
        <fullName evidence="2">Carbohydrate ABC transporter substrate-binding protein, CUT1 family</fullName>
    </submittedName>
</protein>
<dbReference type="PANTHER" id="PTHR43649">
    <property type="entry name" value="ARABINOSE-BINDING PROTEIN-RELATED"/>
    <property type="match status" value="1"/>
</dbReference>